<dbReference type="Gramene" id="TVU08124">
    <property type="protein sequence ID" value="TVU08124"/>
    <property type="gene ID" value="EJB05_41512"/>
</dbReference>
<dbReference type="InterPro" id="IPR003617">
    <property type="entry name" value="TFIIS/CRSP70_N_sub"/>
</dbReference>
<dbReference type="OrthoDB" id="696629at2759"/>
<comment type="subcellular location">
    <subcellularLocation>
        <location evidence="1 3">Nucleus</location>
    </subcellularLocation>
</comment>
<keyword evidence="6" id="KW-1185">Reference proteome</keyword>
<organism evidence="5 6">
    <name type="scientific">Eragrostis curvula</name>
    <name type="common">weeping love grass</name>
    <dbReference type="NCBI Taxonomy" id="38414"/>
    <lineage>
        <taxon>Eukaryota</taxon>
        <taxon>Viridiplantae</taxon>
        <taxon>Streptophyta</taxon>
        <taxon>Embryophyta</taxon>
        <taxon>Tracheophyta</taxon>
        <taxon>Spermatophyta</taxon>
        <taxon>Magnoliopsida</taxon>
        <taxon>Liliopsida</taxon>
        <taxon>Poales</taxon>
        <taxon>Poaceae</taxon>
        <taxon>PACMAD clade</taxon>
        <taxon>Chloridoideae</taxon>
        <taxon>Eragrostideae</taxon>
        <taxon>Eragrostidinae</taxon>
        <taxon>Eragrostis</taxon>
    </lineage>
</organism>
<evidence type="ECO:0000313" key="5">
    <source>
        <dbReference type="EMBL" id="TVU08124.1"/>
    </source>
</evidence>
<evidence type="ECO:0000256" key="1">
    <source>
        <dbReference type="ARBA" id="ARBA00004123"/>
    </source>
</evidence>
<protein>
    <recommendedName>
        <fullName evidence="4">TFIIS N-terminal domain-containing protein</fullName>
    </recommendedName>
</protein>
<dbReference type="PANTHER" id="PTHR47853">
    <property type="entry name" value="EXPRESSED PROTEIN"/>
    <property type="match status" value="1"/>
</dbReference>
<evidence type="ECO:0000256" key="3">
    <source>
        <dbReference type="PROSITE-ProRule" id="PRU00649"/>
    </source>
</evidence>
<evidence type="ECO:0000259" key="4">
    <source>
        <dbReference type="PROSITE" id="PS51319"/>
    </source>
</evidence>
<name>A0A5J9T9Z3_9POAL</name>
<dbReference type="EMBL" id="RWGY01000039">
    <property type="protein sequence ID" value="TVU08124.1"/>
    <property type="molecule type" value="Genomic_DNA"/>
</dbReference>
<comment type="caution">
    <text evidence="5">The sequence shown here is derived from an EMBL/GenBank/DDBJ whole genome shotgun (WGS) entry which is preliminary data.</text>
</comment>
<keyword evidence="2 3" id="KW-0539">Nucleus</keyword>
<accession>A0A5J9T9Z3</accession>
<evidence type="ECO:0000256" key="2">
    <source>
        <dbReference type="ARBA" id="ARBA00023242"/>
    </source>
</evidence>
<feature type="non-terminal residue" evidence="5">
    <location>
        <position position="1"/>
    </location>
</feature>
<dbReference type="PANTHER" id="PTHR47853:SF1">
    <property type="entry name" value="EXPRESSED PROTEIN"/>
    <property type="match status" value="1"/>
</dbReference>
<dbReference type="AlphaFoldDB" id="A0A5J9T9Z3"/>
<dbReference type="SUPFAM" id="SSF47676">
    <property type="entry name" value="Conserved domain common to transcription factors TFIIS, elongin A, CRSP70"/>
    <property type="match status" value="1"/>
</dbReference>
<dbReference type="InterPro" id="IPR035441">
    <property type="entry name" value="TFIIS/LEDGF_dom_sf"/>
</dbReference>
<dbReference type="SMART" id="SM00509">
    <property type="entry name" value="TFS2N"/>
    <property type="match status" value="1"/>
</dbReference>
<gene>
    <name evidence="5" type="ORF">EJB05_41512</name>
</gene>
<dbReference type="GO" id="GO:0005634">
    <property type="term" value="C:nucleus"/>
    <property type="evidence" value="ECO:0007669"/>
    <property type="project" value="UniProtKB-SubCell"/>
</dbReference>
<dbReference type="Proteomes" id="UP000324897">
    <property type="component" value="Chromosome 3"/>
</dbReference>
<sequence>MAATQSPLRRWKRFFATFDAVDAAIPAPGPGQRAGDEVLRKAKADVVQLLCDASEDDEAEDLCRILDDVMVDYLVALKSAPVTPRALASTGLAKAVGALPEHESEKIRGLARDIVAGWREKKQQQVKEMTKIACIVRVEPVKRDSPAKISAAPLPKKSAPVVVGADHASMDRMMEATKRKLREGYQEAADAKRQRKIVVIDAPPKMAEKRKVHPIIRERSQARSTTTTIVRSVPKVSKPVVDGLSVWASKPTADGFPVWASKPAANGFPVWASKPAAEDGGACGTIAKVASK</sequence>
<feature type="domain" description="TFIIS N-terminal" evidence="4">
    <location>
        <begin position="48"/>
        <end position="125"/>
    </location>
</feature>
<dbReference type="Pfam" id="PF08711">
    <property type="entry name" value="Med26"/>
    <property type="match status" value="1"/>
</dbReference>
<dbReference type="InterPro" id="IPR017923">
    <property type="entry name" value="TFIIS_N"/>
</dbReference>
<reference evidence="5 6" key="1">
    <citation type="journal article" date="2019" name="Sci. Rep.">
        <title>A high-quality genome of Eragrostis curvula grass provides insights into Poaceae evolution and supports new strategies to enhance forage quality.</title>
        <authorList>
            <person name="Carballo J."/>
            <person name="Santos B.A.C.M."/>
            <person name="Zappacosta D."/>
            <person name="Garbus I."/>
            <person name="Selva J.P."/>
            <person name="Gallo C.A."/>
            <person name="Diaz A."/>
            <person name="Albertini E."/>
            <person name="Caccamo M."/>
            <person name="Echenique V."/>
        </authorList>
    </citation>
    <scope>NUCLEOTIDE SEQUENCE [LARGE SCALE GENOMIC DNA]</scope>
    <source>
        <strain evidence="6">cv. Victoria</strain>
        <tissue evidence="5">Leaf</tissue>
    </source>
</reference>
<dbReference type="Gene3D" id="1.20.930.10">
    <property type="entry name" value="Conserved domain common to transcription factors TFIIS, elongin A, CRSP70"/>
    <property type="match status" value="1"/>
</dbReference>
<dbReference type="PROSITE" id="PS51319">
    <property type="entry name" value="TFIIS_N"/>
    <property type="match status" value="1"/>
</dbReference>
<proteinExistence type="predicted"/>
<evidence type="ECO:0000313" key="6">
    <source>
        <dbReference type="Proteomes" id="UP000324897"/>
    </source>
</evidence>